<feature type="compositionally biased region" description="Basic and acidic residues" evidence="5">
    <location>
        <begin position="231"/>
        <end position="243"/>
    </location>
</feature>
<dbReference type="SMART" id="SM00396">
    <property type="entry name" value="ZnF_UBR1"/>
    <property type="match status" value="1"/>
</dbReference>
<dbReference type="PROSITE" id="PS51157">
    <property type="entry name" value="ZF_UBR"/>
    <property type="match status" value="1"/>
</dbReference>
<dbReference type="AlphaFoldDB" id="A0AAV7JFJ2"/>
<dbReference type="Proteomes" id="UP001165289">
    <property type="component" value="Unassembled WGS sequence"/>
</dbReference>
<evidence type="ECO:0000256" key="1">
    <source>
        <dbReference type="ARBA" id="ARBA00022723"/>
    </source>
</evidence>
<evidence type="ECO:0000313" key="7">
    <source>
        <dbReference type="EMBL" id="KAI6647209.1"/>
    </source>
</evidence>
<dbReference type="InterPro" id="IPR040204">
    <property type="entry name" value="UBR7"/>
</dbReference>
<dbReference type="InterPro" id="IPR047506">
    <property type="entry name" value="UBR7-like_UBR-box"/>
</dbReference>
<keyword evidence="8" id="KW-1185">Reference proteome</keyword>
<dbReference type="Gene3D" id="2.60.120.650">
    <property type="entry name" value="Cupin"/>
    <property type="match status" value="1"/>
</dbReference>
<dbReference type="GO" id="GO:0061630">
    <property type="term" value="F:ubiquitin protein ligase activity"/>
    <property type="evidence" value="ECO:0007669"/>
    <property type="project" value="InterPro"/>
</dbReference>
<organism evidence="7 8">
    <name type="scientific">Oopsacas minuta</name>
    <dbReference type="NCBI Taxonomy" id="111878"/>
    <lineage>
        <taxon>Eukaryota</taxon>
        <taxon>Metazoa</taxon>
        <taxon>Porifera</taxon>
        <taxon>Hexactinellida</taxon>
        <taxon>Hexasterophora</taxon>
        <taxon>Lyssacinosida</taxon>
        <taxon>Leucopsacidae</taxon>
        <taxon>Oopsacas</taxon>
    </lineage>
</organism>
<evidence type="ECO:0000259" key="6">
    <source>
        <dbReference type="PROSITE" id="PS51157"/>
    </source>
</evidence>
<feature type="zinc finger region" description="UBR-type" evidence="4">
    <location>
        <begin position="33"/>
        <end position="111"/>
    </location>
</feature>
<dbReference type="GO" id="GO:0005737">
    <property type="term" value="C:cytoplasm"/>
    <property type="evidence" value="ECO:0007669"/>
    <property type="project" value="TreeGrafter"/>
</dbReference>
<keyword evidence="2" id="KW-0863">Zinc-finger</keyword>
<accession>A0AAV7JFJ2</accession>
<evidence type="ECO:0000256" key="4">
    <source>
        <dbReference type="PROSITE-ProRule" id="PRU00508"/>
    </source>
</evidence>
<dbReference type="Pfam" id="PF02207">
    <property type="entry name" value="zf-UBR"/>
    <property type="match status" value="1"/>
</dbReference>
<reference evidence="7 8" key="1">
    <citation type="journal article" date="2023" name="BMC Biol.">
        <title>The compact genome of the sponge Oopsacas minuta (Hexactinellida) is lacking key metazoan core genes.</title>
        <authorList>
            <person name="Santini S."/>
            <person name="Schenkelaars Q."/>
            <person name="Jourda C."/>
            <person name="Duchesne M."/>
            <person name="Belahbib H."/>
            <person name="Rocher C."/>
            <person name="Selva M."/>
            <person name="Riesgo A."/>
            <person name="Vervoort M."/>
            <person name="Leys S.P."/>
            <person name="Kodjabachian L."/>
            <person name="Le Bivic A."/>
            <person name="Borchiellini C."/>
            <person name="Claverie J.M."/>
            <person name="Renard E."/>
        </authorList>
    </citation>
    <scope>NUCLEOTIDE SEQUENCE [LARGE SCALE GENOMIC DNA]</scope>
    <source>
        <strain evidence="7">SPO-2</strain>
    </source>
</reference>
<dbReference type="PANTHER" id="PTHR13513:SF9">
    <property type="entry name" value="E3 UBIQUITIN-PROTEIN LIGASE UBR7-RELATED"/>
    <property type="match status" value="1"/>
</dbReference>
<evidence type="ECO:0000256" key="2">
    <source>
        <dbReference type="ARBA" id="ARBA00022771"/>
    </source>
</evidence>
<dbReference type="InterPro" id="IPR003126">
    <property type="entry name" value="Znf_UBR"/>
</dbReference>
<comment type="caution">
    <text evidence="7">The sequence shown here is derived from an EMBL/GenBank/DDBJ whole genome shotgun (WGS) entry which is preliminary data.</text>
</comment>
<evidence type="ECO:0000313" key="8">
    <source>
        <dbReference type="Proteomes" id="UP001165289"/>
    </source>
</evidence>
<feature type="domain" description="UBR-type" evidence="6">
    <location>
        <begin position="33"/>
        <end position="111"/>
    </location>
</feature>
<gene>
    <name evidence="7" type="ORF">LOD99_12206</name>
</gene>
<evidence type="ECO:0000256" key="3">
    <source>
        <dbReference type="ARBA" id="ARBA00022833"/>
    </source>
</evidence>
<evidence type="ECO:0000256" key="5">
    <source>
        <dbReference type="SAM" id="MobiDB-lite"/>
    </source>
</evidence>
<dbReference type="EMBL" id="JAKMXF010000343">
    <property type="protein sequence ID" value="KAI6647209.1"/>
    <property type="molecule type" value="Genomic_DNA"/>
</dbReference>
<dbReference type="InterPro" id="IPR011011">
    <property type="entry name" value="Znf_FYVE_PHD"/>
</dbReference>
<feature type="region of interest" description="Disordered" evidence="5">
    <location>
        <begin position="210"/>
        <end position="258"/>
    </location>
</feature>
<keyword evidence="1" id="KW-0479">Metal-binding</keyword>
<dbReference type="SUPFAM" id="SSF57903">
    <property type="entry name" value="FYVE/PHD zinc finger"/>
    <property type="match status" value="1"/>
</dbReference>
<name>A0AAV7JFJ2_9METZ</name>
<proteinExistence type="predicted"/>
<dbReference type="CDD" id="cd15542">
    <property type="entry name" value="PHD_UBR7"/>
    <property type="match status" value="1"/>
</dbReference>
<keyword evidence="3" id="KW-0862">Zinc</keyword>
<dbReference type="GO" id="GO:0008270">
    <property type="term" value="F:zinc ion binding"/>
    <property type="evidence" value="ECO:0007669"/>
    <property type="project" value="UniProtKB-KW"/>
</dbReference>
<dbReference type="CDD" id="cd19677">
    <property type="entry name" value="UBR-box_UBR7"/>
    <property type="match status" value="1"/>
</dbReference>
<protein>
    <submittedName>
        <fullName evidence="7">E3 ubiquitin-protein ligase UBR7</fullName>
    </submittedName>
</protein>
<dbReference type="PANTHER" id="PTHR13513">
    <property type="entry name" value="E3 UBIQUITIN-PROTEIN LIGASE UBR7"/>
    <property type="match status" value="1"/>
</dbReference>
<sequence length="402" mass="46282">MAEEVTYSIDDIIQGEVELEQEANVILGSASDQHCSYEQGYLYRQPVFSCITCRSNEPNKPPGGVCLACSLVCHNKHEVEELYTKRFFRCDCGNKDKFGHLPEAKCQLQPNKSDCNELNIYCDNFRGLYCTCKKVFDGETEMIQCIICEDWFHLQHCGLENSDCIDEFICPLCMDDNTFLRFYVDNAKTEEATKKIVENIGNKSVNEDLEGTKVLADSNPPASVGKMQEPSPDRIEKPSEASPHHNLKRKAQAEEPDAKRVKESLCKIENYINIPESKPGIYNNAWRQELCRCGNCLLKYKSNKIEFLLEQTDTITYYEQQAKHTSSFSNSVEAFKEILNPTQRNELLYQFNHMKEDLNDFLRPFAQEGRVVSKEDIQKFFEDLTKERERLRDSGIPPDTCK</sequence>